<evidence type="ECO:0000256" key="1">
    <source>
        <dbReference type="ARBA" id="ARBA00038362"/>
    </source>
</evidence>
<name>A0A6A2XLG5_HIBSY</name>
<evidence type="ECO:0000256" key="2">
    <source>
        <dbReference type="ARBA" id="ARBA00059109"/>
    </source>
</evidence>
<dbReference type="InterPro" id="IPR050275">
    <property type="entry name" value="PGM_Phosphatase"/>
</dbReference>
<dbReference type="CDD" id="cd07067">
    <property type="entry name" value="HP_PGM_like"/>
    <property type="match status" value="1"/>
</dbReference>
<comment type="caution">
    <text evidence="3">The sequence shown here is derived from an EMBL/GenBank/DDBJ whole genome shotgun (WGS) entry which is preliminary data.</text>
</comment>
<proteinExistence type="inferred from homology"/>
<protein>
    <submittedName>
        <fullName evidence="3">Phosphoglycerate mutase-like protein 2</fullName>
    </submittedName>
</protein>
<dbReference type="FunFam" id="3.40.50.1240:FF:000066">
    <property type="entry name" value="Phosphoglycerate mutase-like protein 1"/>
    <property type="match status" value="1"/>
</dbReference>
<comment type="similarity">
    <text evidence="1">Belongs to the phosphoglycerate mutase family.</text>
</comment>
<reference evidence="3" key="1">
    <citation type="submission" date="2019-09" db="EMBL/GenBank/DDBJ databases">
        <title>Draft genome information of white flower Hibiscus syriacus.</title>
        <authorList>
            <person name="Kim Y.-M."/>
        </authorList>
    </citation>
    <scope>NUCLEOTIDE SEQUENCE [LARGE SCALE GENOMIC DNA]</scope>
    <source>
        <strain evidence="3">YM2019G1</strain>
    </source>
</reference>
<dbReference type="EMBL" id="VEPZ02001738">
    <property type="protein sequence ID" value="KAE8659219.1"/>
    <property type="molecule type" value="Genomic_DNA"/>
</dbReference>
<dbReference type="GO" id="GO:0005737">
    <property type="term" value="C:cytoplasm"/>
    <property type="evidence" value="ECO:0007669"/>
    <property type="project" value="TreeGrafter"/>
</dbReference>
<sequence>MYAAITPGLYPLHRCKTLHLVRHAQGVHNVAAEKDPAAYLSEQYFDAQLTPLGWKQVDNLRKHVLETGLSKKVDLVTVSTSLRTMQTAVGVFGGDEYKDGMDVLPLVVANAGESDRPGNSSLNCPPFVAVELCRERLGVHPCDRRRSISEYQSLFHAIDFSLASALSQFSISTMADCKNFCCVFPVQIKSEDDVLWVAGTPEKKEDVVARGMQFLNWLRTRKEKEIAVVSHGGFLYHTLSAFGHDCHPSMKTEICKDFANCELRSVVLVDRSMMGKDPATSNYPGQIPCGLDLPSDVAAEKLSDEGNAN</sequence>
<dbReference type="PANTHER" id="PTHR48100:SF1">
    <property type="entry name" value="HISTIDINE PHOSPHATASE FAMILY PROTEIN-RELATED"/>
    <property type="match status" value="1"/>
</dbReference>
<dbReference type="InterPro" id="IPR029033">
    <property type="entry name" value="His_PPase_superfam"/>
</dbReference>
<dbReference type="AlphaFoldDB" id="A0A6A2XLG5"/>
<dbReference type="SMART" id="SM00855">
    <property type="entry name" value="PGAM"/>
    <property type="match status" value="1"/>
</dbReference>
<evidence type="ECO:0000313" key="3">
    <source>
        <dbReference type="EMBL" id="KAE8659219.1"/>
    </source>
</evidence>
<gene>
    <name evidence="3" type="ORF">F3Y22_tig00116964pilonHSYRG00352</name>
</gene>
<accession>A0A6A2XLG5</accession>
<comment type="function">
    <text evidence="2">May play a role in carbohydrates metabolism.</text>
</comment>
<dbReference type="SUPFAM" id="SSF53254">
    <property type="entry name" value="Phosphoglycerate mutase-like"/>
    <property type="match status" value="1"/>
</dbReference>
<dbReference type="Gene3D" id="3.40.50.1240">
    <property type="entry name" value="Phosphoglycerate mutase-like"/>
    <property type="match status" value="1"/>
</dbReference>
<dbReference type="InterPro" id="IPR013078">
    <property type="entry name" value="His_Pase_superF_clade-1"/>
</dbReference>
<dbReference type="PANTHER" id="PTHR48100">
    <property type="entry name" value="BROAD-SPECIFICITY PHOSPHATASE YOR283W-RELATED"/>
    <property type="match status" value="1"/>
</dbReference>
<dbReference type="GO" id="GO:0016791">
    <property type="term" value="F:phosphatase activity"/>
    <property type="evidence" value="ECO:0007669"/>
    <property type="project" value="TreeGrafter"/>
</dbReference>
<keyword evidence="4" id="KW-1185">Reference proteome</keyword>
<organism evidence="3 4">
    <name type="scientific">Hibiscus syriacus</name>
    <name type="common">Rose of Sharon</name>
    <dbReference type="NCBI Taxonomy" id="106335"/>
    <lineage>
        <taxon>Eukaryota</taxon>
        <taxon>Viridiplantae</taxon>
        <taxon>Streptophyta</taxon>
        <taxon>Embryophyta</taxon>
        <taxon>Tracheophyta</taxon>
        <taxon>Spermatophyta</taxon>
        <taxon>Magnoliopsida</taxon>
        <taxon>eudicotyledons</taxon>
        <taxon>Gunneridae</taxon>
        <taxon>Pentapetalae</taxon>
        <taxon>rosids</taxon>
        <taxon>malvids</taxon>
        <taxon>Malvales</taxon>
        <taxon>Malvaceae</taxon>
        <taxon>Malvoideae</taxon>
        <taxon>Hibiscus</taxon>
    </lineage>
</organism>
<evidence type="ECO:0000313" key="4">
    <source>
        <dbReference type="Proteomes" id="UP000436088"/>
    </source>
</evidence>
<dbReference type="Proteomes" id="UP000436088">
    <property type="component" value="Unassembled WGS sequence"/>
</dbReference>